<dbReference type="Gene3D" id="3.90.1640.30">
    <property type="match status" value="1"/>
</dbReference>
<proteinExistence type="inferred from homology"/>
<feature type="domain" description="DDH" evidence="6">
    <location>
        <begin position="84"/>
        <end position="228"/>
    </location>
</feature>
<dbReference type="InterPro" id="IPR018779">
    <property type="entry name" value="RecJ_C"/>
</dbReference>
<evidence type="ECO:0000259" key="6">
    <source>
        <dbReference type="Pfam" id="PF01368"/>
    </source>
</evidence>
<evidence type="ECO:0000313" key="11">
    <source>
        <dbReference type="Proteomes" id="UP000288490"/>
    </source>
</evidence>
<protein>
    <recommendedName>
        <fullName evidence="2">Single-stranded-DNA-specific exonuclease RecJ</fullName>
    </recommendedName>
</protein>
<organism evidence="10 11">
    <name type="scientific">Vagococcus bubulae</name>
    <dbReference type="NCBI Taxonomy" id="1977868"/>
    <lineage>
        <taxon>Bacteria</taxon>
        <taxon>Bacillati</taxon>
        <taxon>Bacillota</taxon>
        <taxon>Bacilli</taxon>
        <taxon>Lactobacillales</taxon>
        <taxon>Enterococcaceae</taxon>
        <taxon>Vagococcus</taxon>
    </lineage>
</organism>
<keyword evidence="11" id="KW-1185">Reference proteome</keyword>
<dbReference type="Pfam" id="PF02272">
    <property type="entry name" value="DHHA1"/>
    <property type="match status" value="1"/>
</dbReference>
<dbReference type="InterPro" id="IPR003156">
    <property type="entry name" value="DHHA1_dom"/>
</dbReference>
<name>A0A429ZQJ0_9ENTE</name>
<evidence type="ECO:0000256" key="2">
    <source>
        <dbReference type="ARBA" id="ARBA00019841"/>
    </source>
</evidence>
<dbReference type="RefSeq" id="WP_125956142.1">
    <property type="nucleotide sequence ID" value="NZ_JAQEJV010000002.1"/>
</dbReference>
<dbReference type="InterPro" id="IPR038763">
    <property type="entry name" value="DHH_sf"/>
</dbReference>
<evidence type="ECO:0000259" key="7">
    <source>
        <dbReference type="Pfam" id="PF02272"/>
    </source>
</evidence>
<comment type="similarity">
    <text evidence="1">Belongs to the RecJ family.</text>
</comment>
<dbReference type="OrthoDB" id="9809852at2"/>
<reference evidence="10 11" key="1">
    <citation type="submission" date="2017-05" db="EMBL/GenBank/DDBJ databases">
        <title>Vagococcus spp. assemblies.</title>
        <authorList>
            <person name="Gulvik C.A."/>
        </authorList>
    </citation>
    <scope>NUCLEOTIDE SEQUENCE [LARGE SCALE GENOMIC DNA]</scope>
    <source>
        <strain evidence="10 11">SS1994</strain>
    </source>
</reference>
<dbReference type="GO" id="GO:0006310">
    <property type="term" value="P:DNA recombination"/>
    <property type="evidence" value="ECO:0007669"/>
    <property type="project" value="InterPro"/>
</dbReference>
<dbReference type="PANTHER" id="PTHR30255">
    <property type="entry name" value="SINGLE-STRANDED-DNA-SPECIFIC EXONUCLEASE RECJ"/>
    <property type="match status" value="1"/>
</dbReference>
<comment type="caution">
    <text evidence="10">The sequence shown here is derived from an EMBL/GenBank/DDBJ whole genome shotgun (WGS) entry which is preliminary data.</text>
</comment>
<dbReference type="SUPFAM" id="SSF64182">
    <property type="entry name" value="DHH phosphoesterases"/>
    <property type="match status" value="1"/>
</dbReference>
<keyword evidence="5 10" id="KW-0269">Exonuclease</keyword>
<dbReference type="NCBIfam" id="TIGR00644">
    <property type="entry name" value="recJ"/>
    <property type="match status" value="1"/>
</dbReference>
<keyword evidence="3" id="KW-0540">Nuclease</keyword>
<keyword evidence="4" id="KW-0378">Hydrolase</keyword>
<dbReference type="GO" id="GO:0003676">
    <property type="term" value="F:nucleic acid binding"/>
    <property type="evidence" value="ECO:0007669"/>
    <property type="project" value="InterPro"/>
</dbReference>
<feature type="domain" description="Single-stranded-DNA-specific exonuclease RecJ C-terminal" evidence="8">
    <location>
        <begin position="566"/>
        <end position="762"/>
    </location>
</feature>
<dbReference type="GO" id="GO:0008409">
    <property type="term" value="F:5'-3' exonuclease activity"/>
    <property type="evidence" value="ECO:0007669"/>
    <property type="project" value="InterPro"/>
</dbReference>
<dbReference type="GO" id="GO:0006281">
    <property type="term" value="P:DNA repair"/>
    <property type="evidence" value="ECO:0007669"/>
    <property type="project" value="InterPro"/>
</dbReference>
<evidence type="ECO:0000256" key="4">
    <source>
        <dbReference type="ARBA" id="ARBA00022801"/>
    </source>
</evidence>
<evidence type="ECO:0000256" key="1">
    <source>
        <dbReference type="ARBA" id="ARBA00005915"/>
    </source>
</evidence>
<dbReference type="Proteomes" id="UP000288490">
    <property type="component" value="Unassembled WGS sequence"/>
</dbReference>
<feature type="domain" description="DHHA1" evidence="7">
    <location>
        <begin position="347"/>
        <end position="439"/>
    </location>
</feature>
<dbReference type="Pfam" id="PF17768">
    <property type="entry name" value="RecJ_OB"/>
    <property type="match status" value="1"/>
</dbReference>
<sequence length="769" mass="85890">MKQSQFKWEEQSLSEEQQQLIEVFKENKLSPIISELLVKRGVATLEEAQSFLTPTLAATHDPFLLYDMDKAVSRIQQAIEQGEKILIYGDYDADGITSTTVLKEAIELIGGEVEYYLPDRFVDGYGPNTEVYQYYINQGINLIVTVDNGVSGHEALMFAKEQGVDVIVTDHHELPAELPEAYAIIHPRHPLGEYPFKDLAGVGVAFKVATALLGEIPMESLDLVAIGTVADLVSLTGENRILVSSGLKILKQTERVGLHALAEIGSLDLANANEETIGFGIAPRLNAMGRLKSAMPAVELMTTFDDEEAMCIATDIQETNAERQALVKTITKDALEMVDAMGELPIYVLYKEEWHEGVLGIVASHIVRQTQRPTIVLTKNDDTQLLKGSGRSIANIDLFQVLSQIKEQFVSFGGHHMAAGLSFESDKLDEIKNDLIKIVSPLITEETKETLTIDARLELSDISVELIEELTKLSPFGTDNPSPHFLFEKNQVDGMKKIGADNNHLKGQLVQTTSQIDCIAFGKGDAIDELVTGESVDVVGKLSINEWNGFRKAQLMMEDYQVSGIQIFDMRGGKNNDFAQLSINPTYVIFNDETSAANIPTECLYHVKTKEDIEALTQIKEMVFVDCPYDLEVVSSLVSLCDIHRLYLWINVSTEHYLSGVPTREQFSKVFKLVQTQGSLDVRYKLTELSNYLQISKNHLIFIIKVFFDLGFVTIEDGLMSKVANPSAKALEESDVYQAYLHKIDMEKLFLYSNVADIRHWISQQEEDR</sequence>
<evidence type="ECO:0000256" key="5">
    <source>
        <dbReference type="ARBA" id="ARBA00022839"/>
    </source>
</evidence>
<accession>A0A429ZQJ0</accession>
<dbReference type="InterPro" id="IPR004610">
    <property type="entry name" value="RecJ"/>
</dbReference>
<dbReference type="Pfam" id="PF10141">
    <property type="entry name" value="ssDNA-exonuc_C"/>
    <property type="match status" value="1"/>
</dbReference>
<dbReference type="Pfam" id="PF01368">
    <property type="entry name" value="DHH"/>
    <property type="match status" value="1"/>
</dbReference>
<evidence type="ECO:0000259" key="8">
    <source>
        <dbReference type="Pfam" id="PF10141"/>
    </source>
</evidence>
<gene>
    <name evidence="10" type="ORF">CBF36_01955</name>
</gene>
<dbReference type="EMBL" id="NGJT01000002">
    <property type="protein sequence ID" value="RST95956.1"/>
    <property type="molecule type" value="Genomic_DNA"/>
</dbReference>
<dbReference type="Gene3D" id="3.10.310.30">
    <property type="match status" value="1"/>
</dbReference>
<dbReference type="InterPro" id="IPR051673">
    <property type="entry name" value="SSDNA_exonuclease_RecJ"/>
</dbReference>
<feature type="domain" description="RecJ OB" evidence="9">
    <location>
        <begin position="453"/>
        <end position="559"/>
    </location>
</feature>
<dbReference type="AlphaFoldDB" id="A0A429ZQJ0"/>
<dbReference type="InterPro" id="IPR001667">
    <property type="entry name" value="DDH_dom"/>
</dbReference>
<evidence type="ECO:0000256" key="3">
    <source>
        <dbReference type="ARBA" id="ARBA00022722"/>
    </source>
</evidence>
<evidence type="ECO:0000259" key="9">
    <source>
        <dbReference type="Pfam" id="PF17768"/>
    </source>
</evidence>
<dbReference type="PANTHER" id="PTHR30255:SF2">
    <property type="entry name" value="SINGLE-STRANDED-DNA-SPECIFIC EXONUCLEASE RECJ"/>
    <property type="match status" value="1"/>
</dbReference>
<evidence type="ECO:0000313" key="10">
    <source>
        <dbReference type="EMBL" id="RST95956.1"/>
    </source>
</evidence>
<dbReference type="InterPro" id="IPR041122">
    <property type="entry name" value="RecJ_OB"/>
</dbReference>